<dbReference type="InterPro" id="IPR052743">
    <property type="entry name" value="Glutaminase_GtaA"/>
</dbReference>
<dbReference type="VEuPathDB" id="FungiDB:SCHCODRAFT_02626308"/>
<dbReference type="KEGG" id="scm:SCHCO_02626308"/>
<dbReference type="PANTHER" id="PTHR31987">
    <property type="entry name" value="GLUTAMINASE A-RELATED"/>
    <property type="match status" value="1"/>
</dbReference>
<evidence type="ECO:0000259" key="5">
    <source>
        <dbReference type="Pfam" id="PF17168"/>
    </source>
</evidence>
<dbReference type="Proteomes" id="UP000007431">
    <property type="component" value="Unassembled WGS sequence"/>
</dbReference>
<keyword evidence="2" id="KW-1133">Transmembrane helix</keyword>
<keyword evidence="2" id="KW-0472">Membrane</keyword>
<accession>D8Q4R8</accession>
<dbReference type="HOGENOM" id="CLU_008020_0_0_1"/>
<gene>
    <name evidence="6" type="ORF">SCHCODRAFT_108976</name>
</gene>
<dbReference type="PANTHER" id="PTHR31987:SF14">
    <property type="entry name" value="PUTATIVE (AFU_ORTHOLOGUE AFUA_6G09910)-RELATED"/>
    <property type="match status" value="1"/>
</dbReference>
<dbReference type="InParanoid" id="D8Q4R8"/>
<feature type="domain" description="Glutaminase A N-terminal" evidence="5">
    <location>
        <begin position="106"/>
        <end position="339"/>
    </location>
</feature>
<feature type="compositionally biased region" description="Low complexity" evidence="1">
    <location>
        <begin position="813"/>
        <end position="828"/>
    </location>
</feature>
<feature type="region of interest" description="Disordered" evidence="1">
    <location>
        <begin position="428"/>
        <end position="456"/>
    </location>
</feature>
<keyword evidence="7" id="KW-1185">Reference proteome</keyword>
<evidence type="ECO:0000313" key="6">
    <source>
        <dbReference type="EMBL" id="EFI96839.1"/>
    </source>
</evidence>
<evidence type="ECO:0008006" key="8">
    <source>
        <dbReference type="Google" id="ProtNLM"/>
    </source>
</evidence>
<dbReference type="InterPro" id="IPR012341">
    <property type="entry name" value="6hp_glycosidase-like_sf"/>
</dbReference>
<feature type="region of interest" description="Disordered" evidence="1">
    <location>
        <begin position="764"/>
        <end position="862"/>
    </location>
</feature>
<dbReference type="EMBL" id="GL377306">
    <property type="protein sequence ID" value="EFI96839.1"/>
    <property type="molecule type" value="Genomic_DNA"/>
</dbReference>
<evidence type="ECO:0000256" key="2">
    <source>
        <dbReference type="SAM" id="Phobius"/>
    </source>
</evidence>
<dbReference type="STRING" id="578458.D8Q4R8"/>
<dbReference type="InterPro" id="IPR033433">
    <property type="entry name" value="GtaA_N"/>
</dbReference>
<evidence type="ECO:0000313" key="7">
    <source>
        <dbReference type="Proteomes" id="UP000007431"/>
    </source>
</evidence>
<dbReference type="SUPFAM" id="SSF48208">
    <property type="entry name" value="Six-hairpin glycosidases"/>
    <property type="match status" value="1"/>
</dbReference>
<dbReference type="OMA" id="NPVERIF"/>
<feature type="transmembrane region" description="Helical" evidence="2">
    <location>
        <begin position="722"/>
        <end position="745"/>
    </location>
</feature>
<evidence type="ECO:0000256" key="3">
    <source>
        <dbReference type="SAM" id="SignalP"/>
    </source>
</evidence>
<feature type="compositionally biased region" description="Polar residues" evidence="1">
    <location>
        <begin position="833"/>
        <end position="856"/>
    </location>
</feature>
<dbReference type="OrthoDB" id="3918848at2759"/>
<protein>
    <recommendedName>
        <fullName evidence="8">DUF1793-domain-containing protein</fullName>
    </recommendedName>
</protein>
<dbReference type="Pfam" id="PF16335">
    <property type="entry name" value="GtaA_6_Hairpin"/>
    <property type="match status" value="1"/>
</dbReference>
<feature type="chain" id="PRO_5003120620" description="DUF1793-domain-containing protein" evidence="3">
    <location>
        <begin position="26"/>
        <end position="890"/>
    </location>
</feature>
<dbReference type="eggNOG" id="ENOG502SHJG">
    <property type="taxonomic scope" value="Eukaryota"/>
</dbReference>
<sequence length="890" mass="96054">MRGKDVRALALGMAFFFLTTLGVWGQQSQQSFTPAWVPLAVRSPHLNAWVWNSSETTKHWPRFGLDTDKILAWSQFVKVDGVSYSLLGDYTFPGNYTVKSSRMTPTRTIIVTDLGGFVEVTTTFFSPIEPGVMERQSMPFAYMSVKASSIDGKPHVVALYSDVTGEWVSDNASTIVTWDTVQAASYTYHKVQRKDLPLHPFEENAGVAEDATLFFGIQAAKTPPMSYRTDGESTTRDLFVKEGNLGNKATMNDRAISAEWPVVAFAYNLGTVENESEEVIFAIGLARNQIIKLKVGSGEQVRYPYYLSRYDSANEAFQDFLQDYDDASKRADALDSRIMGEASNKSAEYADLVALGTRQALAGLEITVTNASDGTLDTSDIQAFMKDSGNSLHVNSVQVMYAAAPALLYINATWLGYLLKASLQHANSLSPSPQTAPQDLGFSYPAASGDTSSPDSSLGVEASSTLLILAYAHATFSGDGALIQEYYDNLKTWADYLAQHTLYPNQDQNTAEGDNGADNTNLALKGILGLHAMSRISESLHKDADAADYAGNASGLISQWKDLAVAGDHLALTYDDPSSSGLIFNMYADKLLKTNIVSDDVYELQTRLYGAELDSGQAAYGLPYRSDHNTGGRADLSLLAAAAASNGTTRDAFIKSVWNRAANNSLDGCFPYAYSLDTGTANTGTGSPALGAVYSLLALDLKKRPITFPAADDSSQSSRTKAIVGGVVGGVAGAALLALATFFFLRRRARLNNKVVPELVDSSLRDTTSLPQPWRASGSEGGIPRKRRNMATPEVTASNIPSQMANDVRKTRTPSTTTSPPARTSYAADGTLAATTETHAQPESTASAGDSNNAAGDTTLLRNKLENLRREVVEIRHQQSYADVPPPEYS</sequence>
<feature type="non-terminal residue" evidence="6">
    <location>
        <position position="890"/>
    </location>
</feature>
<keyword evidence="2" id="KW-0812">Transmembrane</keyword>
<proteinExistence type="predicted"/>
<dbReference type="Gene3D" id="1.50.10.10">
    <property type="match status" value="1"/>
</dbReference>
<name>D8Q4R8_SCHCM</name>
<dbReference type="GO" id="GO:0005975">
    <property type="term" value="P:carbohydrate metabolic process"/>
    <property type="evidence" value="ECO:0007669"/>
    <property type="project" value="InterPro"/>
</dbReference>
<feature type="signal peptide" evidence="3">
    <location>
        <begin position="1"/>
        <end position="25"/>
    </location>
</feature>
<dbReference type="InterPro" id="IPR032514">
    <property type="entry name" value="GtaA_central"/>
</dbReference>
<reference evidence="6 7" key="1">
    <citation type="journal article" date="2010" name="Nat. Biotechnol.">
        <title>Genome sequence of the model mushroom Schizophyllum commune.</title>
        <authorList>
            <person name="Ohm R.A."/>
            <person name="de Jong J.F."/>
            <person name="Lugones L.G."/>
            <person name="Aerts A."/>
            <person name="Kothe E."/>
            <person name="Stajich J.E."/>
            <person name="de Vries R.P."/>
            <person name="Record E."/>
            <person name="Levasseur A."/>
            <person name="Baker S.E."/>
            <person name="Bartholomew K.A."/>
            <person name="Coutinho P.M."/>
            <person name="Erdmann S."/>
            <person name="Fowler T.J."/>
            <person name="Gathman A.C."/>
            <person name="Lombard V."/>
            <person name="Henrissat B."/>
            <person name="Knabe N."/>
            <person name="Kuees U."/>
            <person name="Lilly W.W."/>
            <person name="Lindquist E."/>
            <person name="Lucas S."/>
            <person name="Magnuson J.K."/>
            <person name="Piumi F."/>
            <person name="Raudaskoski M."/>
            <person name="Salamov A."/>
            <person name="Schmutz J."/>
            <person name="Schwarze F.W.M.R."/>
            <person name="vanKuyk P.A."/>
            <person name="Horton J.S."/>
            <person name="Grigoriev I.V."/>
            <person name="Woesten H.A.B."/>
        </authorList>
    </citation>
    <scope>NUCLEOTIDE SEQUENCE [LARGE SCALE GENOMIC DNA]</scope>
    <source>
        <strain evidence="7">H4-8 / FGSC 9210</strain>
    </source>
</reference>
<evidence type="ECO:0000256" key="1">
    <source>
        <dbReference type="SAM" id="MobiDB-lite"/>
    </source>
</evidence>
<dbReference type="GeneID" id="9589672"/>
<keyword evidence="3" id="KW-0732">Signal</keyword>
<feature type="compositionally biased region" description="Polar residues" evidence="1">
    <location>
        <begin position="428"/>
        <end position="437"/>
    </location>
</feature>
<dbReference type="InterPro" id="IPR008928">
    <property type="entry name" value="6-hairpin_glycosidase_sf"/>
</dbReference>
<dbReference type="RefSeq" id="XP_003031742.1">
    <property type="nucleotide sequence ID" value="XM_003031696.1"/>
</dbReference>
<dbReference type="GO" id="GO:0003824">
    <property type="term" value="F:catalytic activity"/>
    <property type="evidence" value="ECO:0007669"/>
    <property type="project" value="UniProtKB-ARBA"/>
</dbReference>
<feature type="domain" description="Glutaminase A central" evidence="4">
    <location>
        <begin position="346"/>
        <end position="697"/>
    </location>
</feature>
<dbReference type="Pfam" id="PF17168">
    <property type="entry name" value="DUF5127"/>
    <property type="match status" value="1"/>
</dbReference>
<feature type="compositionally biased region" description="Polar residues" evidence="1">
    <location>
        <begin position="795"/>
        <end position="805"/>
    </location>
</feature>
<evidence type="ECO:0000259" key="4">
    <source>
        <dbReference type="Pfam" id="PF16335"/>
    </source>
</evidence>
<dbReference type="AlphaFoldDB" id="D8Q4R8"/>
<organism evidence="7">
    <name type="scientific">Schizophyllum commune (strain H4-8 / FGSC 9210)</name>
    <name type="common">Split gill fungus</name>
    <dbReference type="NCBI Taxonomy" id="578458"/>
    <lineage>
        <taxon>Eukaryota</taxon>
        <taxon>Fungi</taxon>
        <taxon>Dikarya</taxon>
        <taxon>Basidiomycota</taxon>
        <taxon>Agaricomycotina</taxon>
        <taxon>Agaricomycetes</taxon>
        <taxon>Agaricomycetidae</taxon>
        <taxon>Agaricales</taxon>
        <taxon>Schizophyllaceae</taxon>
        <taxon>Schizophyllum</taxon>
    </lineage>
</organism>